<keyword evidence="1" id="KW-1133">Transmembrane helix</keyword>
<name>A0ABP9KXM6_9GAMM</name>
<reference evidence="4" key="1">
    <citation type="journal article" date="2019" name="Int. J. Syst. Evol. Microbiol.">
        <title>The Global Catalogue of Microorganisms (GCM) 10K type strain sequencing project: providing services to taxonomists for standard genome sequencing and annotation.</title>
        <authorList>
            <consortium name="The Broad Institute Genomics Platform"/>
            <consortium name="The Broad Institute Genome Sequencing Center for Infectious Disease"/>
            <person name="Wu L."/>
            <person name="Ma J."/>
        </authorList>
    </citation>
    <scope>NUCLEOTIDE SEQUENCE [LARGE SCALE GENOMIC DNA]</scope>
    <source>
        <strain evidence="4">JCM 19212</strain>
    </source>
</reference>
<protein>
    <recommendedName>
        <fullName evidence="5">DUF3325 domain-containing protein</fullName>
    </recommendedName>
</protein>
<keyword evidence="1" id="KW-0812">Transmembrane</keyword>
<accession>A0ABP9KXM6</accession>
<sequence length="93" mass="9660">MSLLVAIAAATTAMLSAAAFYAASEHCRWPAWKRRGARGRVVGSALAVASLALWIAQLGVGAGLCAMMGSWMLVVIALPYIAWRTAPADGSAR</sequence>
<feature type="transmembrane region" description="Helical" evidence="1">
    <location>
        <begin position="63"/>
        <end position="83"/>
    </location>
</feature>
<feature type="chain" id="PRO_5045990019" description="DUF3325 domain-containing protein" evidence="2">
    <location>
        <begin position="23"/>
        <end position="93"/>
    </location>
</feature>
<dbReference type="RefSeq" id="WP_158983414.1">
    <property type="nucleotide sequence ID" value="NZ_BAABKY010000001.1"/>
</dbReference>
<feature type="transmembrane region" description="Helical" evidence="1">
    <location>
        <begin position="38"/>
        <end position="56"/>
    </location>
</feature>
<evidence type="ECO:0008006" key="5">
    <source>
        <dbReference type="Google" id="ProtNLM"/>
    </source>
</evidence>
<organism evidence="3 4">
    <name type="scientific">Lysobacter panacisoli</name>
    <dbReference type="NCBI Taxonomy" id="1255263"/>
    <lineage>
        <taxon>Bacteria</taxon>
        <taxon>Pseudomonadati</taxon>
        <taxon>Pseudomonadota</taxon>
        <taxon>Gammaproteobacteria</taxon>
        <taxon>Lysobacterales</taxon>
        <taxon>Lysobacteraceae</taxon>
        <taxon>Lysobacter</taxon>
    </lineage>
</organism>
<dbReference type="EMBL" id="BAABKY010000001">
    <property type="protein sequence ID" value="GAA5067170.1"/>
    <property type="molecule type" value="Genomic_DNA"/>
</dbReference>
<keyword evidence="1" id="KW-0472">Membrane</keyword>
<keyword evidence="4" id="KW-1185">Reference proteome</keyword>
<feature type="signal peptide" evidence="2">
    <location>
        <begin position="1"/>
        <end position="22"/>
    </location>
</feature>
<evidence type="ECO:0000313" key="4">
    <source>
        <dbReference type="Proteomes" id="UP001501083"/>
    </source>
</evidence>
<evidence type="ECO:0000256" key="1">
    <source>
        <dbReference type="SAM" id="Phobius"/>
    </source>
</evidence>
<evidence type="ECO:0000256" key="2">
    <source>
        <dbReference type="SAM" id="SignalP"/>
    </source>
</evidence>
<dbReference type="Proteomes" id="UP001501083">
    <property type="component" value="Unassembled WGS sequence"/>
</dbReference>
<evidence type="ECO:0000313" key="3">
    <source>
        <dbReference type="EMBL" id="GAA5067170.1"/>
    </source>
</evidence>
<gene>
    <name evidence="3" type="ORF">GCM10025759_01390</name>
</gene>
<proteinExistence type="predicted"/>
<comment type="caution">
    <text evidence="3">The sequence shown here is derived from an EMBL/GenBank/DDBJ whole genome shotgun (WGS) entry which is preliminary data.</text>
</comment>
<keyword evidence="2" id="KW-0732">Signal</keyword>